<evidence type="ECO:0000313" key="2">
    <source>
        <dbReference type="Proteomes" id="UP000187203"/>
    </source>
</evidence>
<proteinExistence type="predicted"/>
<keyword evidence="2" id="KW-1185">Reference proteome</keyword>
<protein>
    <submittedName>
        <fullName evidence="1">F-box protein</fullName>
    </submittedName>
</protein>
<comment type="caution">
    <text evidence="1">The sequence shown here is derived from an EMBL/GenBank/DDBJ whole genome shotgun (WGS) entry which is preliminary data.</text>
</comment>
<name>A0A1R3KYI1_9ROSI</name>
<sequence>MTAAGNLPEEELLIDILTRCPVKSLVRFRIWNEWRDYFRASAGATTRAASCV</sequence>
<reference evidence="2" key="1">
    <citation type="submission" date="2013-09" db="EMBL/GenBank/DDBJ databases">
        <title>Corchorus olitorius genome sequencing.</title>
        <authorList>
            <person name="Alam M."/>
            <person name="Haque M.S."/>
            <person name="Islam M.S."/>
            <person name="Emdad E.M."/>
            <person name="Islam M.M."/>
            <person name="Ahmed B."/>
            <person name="Halim A."/>
            <person name="Hossen Q.M.M."/>
            <person name="Hossain M.Z."/>
            <person name="Ahmed R."/>
            <person name="Khan M.M."/>
            <person name="Islam R."/>
            <person name="Rashid M.M."/>
            <person name="Khan S.A."/>
            <person name="Rahman M.S."/>
            <person name="Alam M."/>
            <person name="Yahiya A.S."/>
            <person name="Khan M.S."/>
            <person name="Azam M.S."/>
            <person name="Haque T."/>
            <person name="Lashkar M.Z.H."/>
            <person name="Akhand A.I."/>
            <person name="Morshed G."/>
            <person name="Roy S."/>
            <person name="Uddin K.S."/>
            <person name="Rabeya T."/>
            <person name="Hossain A.S."/>
            <person name="Chowdhury A."/>
            <person name="Snigdha A.R."/>
            <person name="Mortoza M.S."/>
            <person name="Matin S.A."/>
            <person name="Hoque S.M.E."/>
            <person name="Islam M.K."/>
            <person name="Roy D.K."/>
            <person name="Haider R."/>
            <person name="Moosa M.M."/>
            <person name="Elias S.M."/>
            <person name="Hasan A.M."/>
            <person name="Jahan S."/>
            <person name="Shafiuddin M."/>
            <person name="Mahmood N."/>
            <person name="Shommy N.S."/>
        </authorList>
    </citation>
    <scope>NUCLEOTIDE SEQUENCE [LARGE SCALE GENOMIC DNA]</scope>
    <source>
        <strain evidence="2">cv. O-4</strain>
    </source>
</reference>
<dbReference type="Proteomes" id="UP000187203">
    <property type="component" value="Unassembled WGS sequence"/>
</dbReference>
<dbReference type="EMBL" id="AWUE01009867">
    <property type="protein sequence ID" value="OMP12097.1"/>
    <property type="molecule type" value="Genomic_DNA"/>
</dbReference>
<evidence type="ECO:0000313" key="1">
    <source>
        <dbReference type="EMBL" id="OMP12097.1"/>
    </source>
</evidence>
<gene>
    <name evidence="1" type="ORF">COLO4_03473</name>
</gene>
<accession>A0A1R3KYI1</accession>
<dbReference type="AlphaFoldDB" id="A0A1R3KYI1"/>
<organism evidence="1 2">
    <name type="scientific">Corchorus olitorius</name>
    <dbReference type="NCBI Taxonomy" id="93759"/>
    <lineage>
        <taxon>Eukaryota</taxon>
        <taxon>Viridiplantae</taxon>
        <taxon>Streptophyta</taxon>
        <taxon>Embryophyta</taxon>
        <taxon>Tracheophyta</taxon>
        <taxon>Spermatophyta</taxon>
        <taxon>Magnoliopsida</taxon>
        <taxon>eudicotyledons</taxon>
        <taxon>Gunneridae</taxon>
        <taxon>Pentapetalae</taxon>
        <taxon>rosids</taxon>
        <taxon>malvids</taxon>
        <taxon>Malvales</taxon>
        <taxon>Malvaceae</taxon>
        <taxon>Grewioideae</taxon>
        <taxon>Apeibeae</taxon>
        <taxon>Corchorus</taxon>
    </lineage>
</organism>